<dbReference type="Gene3D" id="6.10.250.2860">
    <property type="match status" value="1"/>
</dbReference>
<feature type="region of interest" description="Disordered" evidence="7">
    <location>
        <begin position="893"/>
        <end position="915"/>
    </location>
</feature>
<dbReference type="PRINTS" id="PR00326">
    <property type="entry name" value="GTP1OBG"/>
</dbReference>
<proteinExistence type="inferred from homology"/>
<dbReference type="InterPro" id="IPR030394">
    <property type="entry name" value="G_HFLX_dom"/>
</dbReference>
<dbReference type="Pfam" id="PF14732">
    <property type="entry name" value="UAE_UbL"/>
    <property type="match status" value="1"/>
</dbReference>
<dbReference type="GO" id="GO:0043022">
    <property type="term" value="F:ribosome binding"/>
    <property type="evidence" value="ECO:0007669"/>
    <property type="project" value="TreeGrafter"/>
</dbReference>
<dbReference type="InterPro" id="IPR035985">
    <property type="entry name" value="Ubiquitin-activating_enz"/>
</dbReference>
<evidence type="ECO:0000313" key="10">
    <source>
        <dbReference type="Proteomes" id="UP001419268"/>
    </source>
</evidence>
<dbReference type="CDD" id="cd01878">
    <property type="entry name" value="HflX"/>
    <property type="match status" value="1"/>
</dbReference>
<gene>
    <name evidence="9" type="ORF">Scep_020575</name>
</gene>
<dbReference type="GO" id="GO:0005737">
    <property type="term" value="C:cytoplasm"/>
    <property type="evidence" value="ECO:0007669"/>
    <property type="project" value="UniProtKB-SubCell"/>
</dbReference>
<feature type="region of interest" description="Disordered" evidence="7">
    <location>
        <begin position="1329"/>
        <end position="1372"/>
    </location>
</feature>
<evidence type="ECO:0000256" key="7">
    <source>
        <dbReference type="SAM" id="MobiDB-lite"/>
    </source>
</evidence>
<dbReference type="Gene3D" id="3.40.50.300">
    <property type="entry name" value="P-loop containing nucleotide triphosphate hydrolases"/>
    <property type="match status" value="1"/>
</dbReference>
<dbReference type="GO" id="GO:0046872">
    <property type="term" value="F:metal ion binding"/>
    <property type="evidence" value="ECO:0007669"/>
    <property type="project" value="UniProtKB-KW"/>
</dbReference>
<evidence type="ECO:0000256" key="5">
    <source>
        <dbReference type="ARBA" id="ARBA00022842"/>
    </source>
</evidence>
<reference evidence="9 10" key="1">
    <citation type="submission" date="2024-01" db="EMBL/GenBank/DDBJ databases">
        <title>Genome assemblies of Stephania.</title>
        <authorList>
            <person name="Yang L."/>
        </authorList>
    </citation>
    <scope>NUCLEOTIDE SEQUENCE [LARGE SCALE GENOMIC DNA]</scope>
    <source>
        <strain evidence="9">JXDWG</strain>
        <tissue evidence="9">Leaf</tissue>
    </source>
</reference>
<feature type="region of interest" description="Disordered" evidence="7">
    <location>
        <begin position="89"/>
        <end position="108"/>
    </location>
</feature>
<dbReference type="SUPFAM" id="SSF52540">
    <property type="entry name" value="P-loop containing nucleoside triphosphate hydrolases"/>
    <property type="match status" value="1"/>
</dbReference>
<dbReference type="Pfam" id="PF13167">
    <property type="entry name" value="GTP-bdg_N"/>
    <property type="match status" value="1"/>
</dbReference>
<evidence type="ECO:0000256" key="4">
    <source>
        <dbReference type="ARBA" id="ARBA00022741"/>
    </source>
</evidence>
<dbReference type="Gene3D" id="1.10.10.2660">
    <property type="entry name" value="Ubiquitin-activating enzyme E1, SCCH domain"/>
    <property type="match status" value="1"/>
</dbReference>
<dbReference type="PANTHER" id="PTHR10229:SF0">
    <property type="entry name" value="GTP-BINDING PROTEIN 6-RELATED"/>
    <property type="match status" value="1"/>
</dbReference>
<dbReference type="GO" id="GO:0005525">
    <property type="term" value="F:GTP binding"/>
    <property type="evidence" value="ECO:0007669"/>
    <property type="project" value="UniProtKB-KW"/>
</dbReference>
<organism evidence="9 10">
    <name type="scientific">Stephania cephalantha</name>
    <dbReference type="NCBI Taxonomy" id="152367"/>
    <lineage>
        <taxon>Eukaryota</taxon>
        <taxon>Viridiplantae</taxon>
        <taxon>Streptophyta</taxon>
        <taxon>Embryophyta</taxon>
        <taxon>Tracheophyta</taxon>
        <taxon>Spermatophyta</taxon>
        <taxon>Magnoliopsida</taxon>
        <taxon>Ranunculales</taxon>
        <taxon>Menispermaceae</taxon>
        <taxon>Menispermoideae</taxon>
        <taxon>Cissampelideae</taxon>
        <taxon>Stephania</taxon>
    </lineage>
</organism>
<keyword evidence="5" id="KW-0460">Magnesium</keyword>
<accession>A0AAP0IDZ3</accession>
<dbReference type="PROSITE" id="PS51705">
    <property type="entry name" value="G_HFLX"/>
    <property type="match status" value="1"/>
</dbReference>
<dbReference type="Gene3D" id="3.10.290.20">
    <property type="entry name" value="Ubiquitin-like 2 activating enzyme e1b. Chain: B, domain 3"/>
    <property type="match status" value="1"/>
</dbReference>
<keyword evidence="4" id="KW-0547">Nucleotide-binding</keyword>
<dbReference type="InterPro" id="IPR016496">
    <property type="entry name" value="GTPase_HflX"/>
</dbReference>
<dbReference type="NCBIfam" id="TIGR03156">
    <property type="entry name" value="GTP_HflX"/>
    <property type="match status" value="1"/>
</dbReference>
<feature type="compositionally biased region" description="Low complexity" evidence="7">
    <location>
        <begin position="895"/>
        <end position="906"/>
    </location>
</feature>
<keyword evidence="6" id="KW-0342">GTP-binding</keyword>
<evidence type="ECO:0000256" key="3">
    <source>
        <dbReference type="ARBA" id="ARBA00022723"/>
    </source>
</evidence>
<dbReference type="FunFam" id="3.40.50.300:FF:000173">
    <property type="entry name" value="GTPase HflX"/>
    <property type="match status" value="1"/>
</dbReference>
<dbReference type="Pfam" id="PF00899">
    <property type="entry name" value="ThiF"/>
    <property type="match status" value="2"/>
</dbReference>
<keyword evidence="3" id="KW-0479">Metal-binding</keyword>
<dbReference type="InterPro" id="IPR027417">
    <property type="entry name" value="P-loop_NTPase"/>
</dbReference>
<comment type="subcellular location">
    <subcellularLocation>
        <location evidence="1">Cytoplasm</location>
    </subcellularLocation>
</comment>
<dbReference type="InterPro" id="IPR028077">
    <property type="entry name" value="UAE_UbL_dom"/>
</dbReference>
<dbReference type="EMBL" id="JBBNAG010000008">
    <property type="protein sequence ID" value="KAK9113056.1"/>
    <property type="molecule type" value="Genomic_DNA"/>
</dbReference>
<dbReference type="Proteomes" id="UP001419268">
    <property type="component" value="Unassembled WGS sequence"/>
</dbReference>
<protein>
    <recommendedName>
        <fullName evidence="8">Hflx-type G domain-containing protein</fullName>
    </recommendedName>
</protein>
<keyword evidence="2" id="KW-0963">Cytoplasm</keyword>
<comment type="caution">
    <text evidence="9">The sequence shown here is derived from an EMBL/GenBank/DDBJ whole genome shotgun (WGS) entry which is preliminary data.</text>
</comment>
<dbReference type="InterPro" id="IPR042063">
    <property type="entry name" value="Ubi_acti_E1_SCCH"/>
</dbReference>
<feature type="domain" description="Hflx-type G" evidence="8">
    <location>
        <begin position="295"/>
        <end position="461"/>
    </location>
</feature>
<feature type="compositionally biased region" description="Polar residues" evidence="7">
    <location>
        <begin position="1281"/>
        <end position="1295"/>
    </location>
</feature>
<dbReference type="Gene3D" id="3.40.50.11060">
    <property type="entry name" value="GTPase HflX, N-terminal domain"/>
    <property type="match status" value="1"/>
</dbReference>
<dbReference type="InterPro" id="IPR025121">
    <property type="entry name" value="GTPase_HflX_N"/>
</dbReference>
<keyword evidence="10" id="KW-1185">Reference proteome</keyword>
<evidence type="ECO:0000256" key="2">
    <source>
        <dbReference type="ARBA" id="ARBA00022490"/>
    </source>
</evidence>
<dbReference type="HAMAP" id="MF_00900">
    <property type="entry name" value="GTPase_HflX"/>
    <property type="match status" value="1"/>
</dbReference>
<dbReference type="InterPro" id="IPR000594">
    <property type="entry name" value="ThiF_NAD_FAD-bd"/>
</dbReference>
<dbReference type="FunFam" id="3.40.50.11060:FF:000001">
    <property type="entry name" value="GTPase HflX"/>
    <property type="match status" value="1"/>
</dbReference>
<evidence type="ECO:0000256" key="1">
    <source>
        <dbReference type="ARBA" id="ARBA00004496"/>
    </source>
</evidence>
<sequence>MNTLHCCFNSIFSPSTLTPRTPDLRSPNSIHSISTLLKHFQPKSIRVLREDLQIVDSSAPPEHDSPEKNSIVHAEEVVVGDGFAEFVEEDRVSTPDGSSSVEGDEDLSGDERFKLRNGREVVAEKAYLVGIELRSDRDDSFGIDESLKELSQLADTAGLTVVGSTYQKLATPNPKTYIGSGKVAEIKSAIHALDVETVIFDDELSPGQLRNLEKAFGGEIRVTLAQMEYQLPRLTKMWTHLERQAGGKVKGMGEKQIEVDKRILRTQIGVLKKELDSVRKHRKQYRNRRISVPVPVVSLVGYTNAGKSTLLNRLTGANVLAEDRLFATLDPTTRRVQLKSGKEFLLTDTVGFIQKLPTTLVAAFRATLEEISESSLLVHVVDISHPLAQLQIDAVDKVLSELDVASIPKLMVWNKIDKASDPRKILVEAKERDDVVCVSALSGDGLEDFCDAVQAKLKDSMVWVEALVPFDKGELLNSIHRIGMVEGTVRILGEWDIGKGSCAATSSKATHSNETTLYIITTKLAAIINPMLPIPCCFSIPHLCSSLLPDTILIDEAIHERRQKDLTSPQQVETLQNSQVHGGIWKIGNGGSGRRVIKLVRLPPAPFPSLSVSLSLSETLEIFSASSLPSLMASDQELEPIKNAKVLMVGAGGIGCELLKTLALSGFTDIHIVTSLSLSHLRVREEFAYTFKPQNYYVMPLRFTVHVTGQCRYLVPFGVCDVSSSSYFVVLLTFHLCLFSNWQIDMDTIEVSNLNRQFLFRQSHVGQSKAKVARDAVLRFRPQINITPYHANVKDPEFNVDFFKQFNVVLNGLDNLDARRHVNRLCLAADVPLVESGTTGFLGQVTVHIKGQTECYECQPKPAPKTYPFVHCIVWAKDLLFAKLFGDKNQDNDLNVRSSDSANSSESAEDVFERRKDEDIEQYGQRIYDHVFGYNIEVALGNEETWKSRNRPKPIYSRDILLDKLFHQNGNLNKDSETDDASSVSAMVCLGLKNPQDIWSLVENSRVFLESLKLFFTKRAKDVGNLIFDKDDQLAVEFVTAAANIRASSFGIPMHSLFEAKGIAGNIVHAVATTNAIIAGLIVIEAIKVLRNERNKLRMTYCLEHPSRKMLLMPVEPFEPNKSCYVCSETPLSLEINTSRSKLRDFVEKIVRNKLGMNFPLIMHGSALLYEVGDDLEEDMVANYAANLEKVLAELPSPVTGGTMLTVEDLQQESELTSMTGLILLLEAIRLVESHHQGLNGSLCFQACLPREEFDEEKEPDGMVLSGWIQARTAENGERSAVTNGESTSKSSNTAVLEEENDEIEIITTEVSVIPSGAKRKLAEISVDSNSVNSPAASDLVSKKSLDHGDGNNAVVMIDDEELEGSKKKRLR</sequence>
<evidence type="ECO:0000259" key="8">
    <source>
        <dbReference type="PROSITE" id="PS51705"/>
    </source>
</evidence>
<evidence type="ECO:0000313" key="9">
    <source>
        <dbReference type="EMBL" id="KAK9113056.1"/>
    </source>
</evidence>
<dbReference type="Pfam" id="PF01926">
    <property type="entry name" value="MMR_HSR1"/>
    <property type="match status" value="1"/>
</dbReference>
<feature type="region of interest" description="Disordered" evidence="7">
    <location>
        <begin position="1275"/>
        <end position="1296"/>
    </location>
</feature>
<dbReference type="SUPFAM" id="SSF69572">
    <property type="entry name" value="Activating enzymes of the ubiquitin-like proteins"/>
    <property type="match status" value="2"/>
</dbReference>
<dbReference type="FunFam" id="3.40.50.720:FF:000864">
    <property type="entry name" value="SUMO-activating enzyme subunit"/>
    <property type="match status" value="1"/>
</dbReference>
<evidence type="ECO:0000256" key="6">
    <source>
        <dbReference type="ARBA" id="ARBA00023134"/>
    </source>
</evidence>
<dbReference type="GO" id="GO:0008641">
    <property type="term" value="F:ubiquitin-like modifier activating enzyme activity"/>
    <property type="evidence" value="ECO:0007669"/>
    <property type="project" value="InterPro"/>
</dbReference>
<name>A0AAP0IDZ3_9MAGN</name>
<dbReference type="InterPro" id="IPR042108">
    <property type="entry name" value="GTPase_HflX_N_sf"/>
</dbReference>
<dbReference type="PANTHER" id="PTHR10229">
    <property type="entry name" value="GTP-BINDING PROTEIN HFLX"/>
    <property type="match status" value="1"/>
</dbReference>
<dbReference type="Gene3D" id="3.40.50.720">
    <property type="entry name" value="NAD(P)-binding Rossmann-like Domain"/>
    <property type="match status" value="3"/>
</dbReference>
<feature type="compositionally biased region" description="Basic and acidic residues" evidence="7">
    <location>
        <begin position="1341"/>
        <end position="1350"/>
    </location>
</feature>
<dbReference type="InterPro" id="IPR006073">
    <property type="entry name" value="GTP-bd"/>
</dbReference>